<dbReference type="SUPFAM" id="SSF53756">
    <property type="entry name" value="UDP-Glycosyltransferase/glycogen phosphorylase"/>
    <property type="match status" value="1"/>
</dbReference>
<dbReference type="InterPro" id="IPR007554">
    <property type="entry name" value="Glycerophosphate_synth"/>
</dbReference>
<evidence type="ECO:0008006" key="3">
    <source>
        <dbReference type="Google" id="ProtNLM"/>
    </source>
</evidence>
<dbReference type="Proteomes" id="UP000186705">
    <property type="component" value="Unassembled WGS sequence"/>
</dbReference>
<reference evidence="1 2" key="1">
    <citation type="submission" date="2016-11" db="EMBL/GenBank/DDBJ databases">
        <title>Description of two novel members of the family Erysipelotrichaceae: Ileibacterium lipovorans gen. nov., sp. nov. and Dubosiella newyorkensis, gen. nov., sp. nov.</title>
        <authorList>
            <person name="Cox L.M."/>
            <person name="Sohn J."/>
            <person name="Tyrrell K.L."/>
            <person name="Citron D.M."/>
            <person name="Lawson P.A."/>
            <person name="Patel N.B."/>
            <person name="Iizumi T."/>
            <person name="Perez-Perez G.I."/>
            <person name="Goldstein E.J."/>
            <person name="Blaser M.J."/>
        </authorList>
    </citation>
    <scope>NUCLEOTIDE SEQUENCE [LARGE SCALE GENOMIC DNA]</scope>
    <source>
        <strain evidence="1 2">NYU-BL-A4</strain>
    </source>
</reference>
<proteinExistence type="predicted"/>
<evidence type="ECO:0000313" key="1">
    <source>
        <dbReference type="EMBL" id="OLU47613.1"/>
    </source>
</evidence>
<dbReference type="InterPro" id="IPR043148">
    <property type="entry name" value="TagF_C"/>
</dbReference>
<dbReference type="PANTHER" id="PTHR37316">
    <property type="entry name" value="TEICHOIC ACID GLYCEROL-PHOSPHATE PRIMASE"/>
    <property type="match status" value="1"/>
</dbReference>
<dbReference type="GO" id="GO:0047355">
    <property type="term" value="F:CDP-glycerol glycerophosphotransferase activity"/>
    <property type="evidence" value="ECO:0007669"/>
    <property type="project" value="InterPro"/>
</dbReference>
<keyword evidence="2" id="KW-1185">Reference proteome</keyword>
<dbReference type="AlphaFoldDB" id="A0A1U7NPP7"/>
<dbReference type="Pfam" id="PF04464">
    <property type="entry name" value="Glyphos_transf"/>
    <property type="match status" value="1"/>
</dbReference>
<accession>A0A1U7NPP7</accession>
<gene>
    <name evidence="1" type="ORF">BO225_01845</name>
</gene>
<dbReference type="EMBL" id="MPKA01000044">
    <property type="protein sequence ID" value="OLU47613.1"/>
    <property type="molecule type" value="Genomic_DNA"/>
</dbReference>
<dbReference type="PANTHER" id="PTHR37316:SF3">
    <property type="entry name" value="TEICHOIC ACID GLYCEROL-PHOSPHATE TRANSFERASE"/>
    <property type="match status" value="1"/>
</dbReference>
<comment type="caution">
    <text evidence="1">The sequence shown here is derived from an EMBL/GenBank/DDBJ whole genome shotgun (WGS) entry which is preliminary data.</text>
</comment>
<dbReference type="InterPro" id="IPR051612">
    <property type="entry name" value="Teichoic_Acid_Biosynth"/>
</dbReference>
<organism evidence="1 2">
    <name type="scientific">Dubosiella newyorkensis</name>
    <dbReference type="NCBI Taxonomy" id="1862672"/>
    <lineage>
        <taxon>Bacteria</taxon>
        <taxon>Bacillati</taxon>
        <taxon>Bacillota</taxon>
        <taxon>Erysipelotrichia</taxon>
        <taxon>Erysipelotrichales</taxon>
        <taxon>Erysipelotrichaceae</taxon>
        <taxon>Dubosiella</taxon>
    </lineage>
</organism>
<dbReference type="GO" id="GO:0016020">
    <property type="term" value="C:membrane"/>
    <property type="evidence" value="ECO:0007669"/>
    <property type="project" value="InterPro"/>
</dbReference>
<dbReference type="GeneID" id="78274688"/>
<dbReference type="RefSeq" id="WP_076340585.1">
    <property type="nucleotide sequence ID" value="NZ_CAPDDE010000001.1"/>
</dbReference>
<evidence type="ECO:0000313" key="2">
    <source>
        <dbReference type="Proteomes" id="UP000186705"/>
    </source>
</evidence>
<dbReference type="Gene3D" id="3.40.50.12580">
    <property type="match status" value="1"/>
</dbReference>
<sequence length="628" mass="73921">MSELRIYIDQDELTIEKIRARHSQEDTLVFDLNDFDEETCTITTKMSVNRQKDTHCILFQQMWNEKLVLVYCGQKYIHVGCGSAEILYQKMGRPYVFSTSQRLTRRGLKIKIKGYIYDPFNLPSTSCSIMVDENNKQEVELQKSLKKIPKYTFLWKPSQTVFFKMDKLLYPNAIINCNIMSDWCVEGHELLHPVGCGYLRKNGDRRNYVPFQSLYYKGWALHLRKTRAGNLAFIRRPMEEIEKKLDFRIKENPLIDWAMYHLGKWKRAWSQKPVNLFYEKFASKSEEGAFDLFLKARDNTTSNNYFIIDPTSSDYEKIKNEKNVVKKWSWKYYWLLFASDHFIATEAPIHINIVRSNNKYFRKSTFEKKFIFLQHGVTYLKRHGVNSPFVSGKEATPNLMVVGSEKEKDIVSDMLGLKEEQLLVTGLPVFSNLKWESMDQNSDDLVTVMLTWKPYEEFMTDFDQTSYYQNTKAIYEALLEKLPKEKIMIIPHPKIAHLMQNTDFAQNVWDREISEALSKSKLLITDYSSVCYNSFYQGGGVVFFQPDLALYEAENGDLIPEDDEYIGHRVYDLETLKKLLDQGIHDQKIDLAFYRTPEYVDRYLTINSFVDGRNIDRIDEQLKELKIV</sequence>
<name>A0A1U7NPP7_9FIRM</name>
<dbReference type="OrthoDB" id="2033017at2"/>
<protein>
    <recommendedName>
        <fullName evidence="3">Teichoic acid biosynthesis protein</fullName>
    </recommendedName>
</protein>
<dbReference type="STRING" id="1862672.BO225_01845"/>